<evidence type="ECO:0000313" key="2">
    <source>
        <dbReference type="Proteomes" id="UP000295658"/>
    </source>
</evidence>
<protein>
    <recommendedName>
        <fullName evidence="3">Restriction endonuclease</fullName>
    </recommendedName>
</protein>
<keyword evidence="2" id="KW-1185">Reference proteome</keyword>
<sequence>MHDMMSFPPISKDALTPPEELCKRLSSLIGKKFPLSGKTRTDGSKMRKLIECTLISEGGLPAPAPEGTYQIVPPKAKGVPKIRLEFIDSYIVTSGKSYNLQVWNRNPATDSIQIEYSNGQSLSANDVRFVFTKVNVTTHEIESVVILSPDYIVKNFGQFGKPTIKHQLIITETMRQKILSNNEPILFYSDSQSVQGLLSEDLPCEGISIHDEPTNGKILKLEVIRDIVLKNLIGTKLDAMPTKNRGQALELKVSQLLGYKPSDQELLAGGYPDIRNQMLEVKVQDSPTVDLGKYSPQFEEELPSYPKFTTLSVRYLIALTDKDSGIVKGAVLCPGEHLGEHFTYVGDKSFKCQRSIPMSFFEQFKGKAVYNPDI</sequence>
<accession>A0A4R1QNI4</accession>
<dbReference type="OrthoDB" id="2081270at2"/>
<gene>
    <name evidence="1" type="ORF">EDD69_104142</name>
</gene>
<evidence type="ECO:0008006" key="3">
    <source>
        <dbReference type="Google" id="ProtNLM"/>
    </source>
</evidence>
<organism evidence="1 2">
    <name type="scientific">Thermolongibacillus altinsuensis</name>
    <dbReference type="NCBI Taxonomy" id="575256"/>
    <lineage>
        <taxon>Bacteria</taxon>
        <taxon>Bacillati</taxon>
        <taxon>Bacillota</taxon>
        <taxon>Bacilli</taxon>
        <taxon>Bacillales</taxon>
        <taxon>Anoxybacillaceae</taxon>
        <taxon>Thermolongibacillus</taxon>
    </lineage>
</organism>
<dbReference type="AlphaFoldDB" id="A0A4R1QNI4"/>
<reference evidence="1 2" key="1">
    <citation type="submission" date="2019-03" db="EMBL/GenBank/DDBJ databases">
        <title>Genomic Encyclopedia of Type Strains, Phase IV (KMG-IV): sequencing the most valuable type-strain genomes for metagenomic binning, comparative biology and taxonomic classification.</title>
        <authorList>
            <person name="Goeker M."/>
        </authorList>
    </citation>
    <scope>NUCLEOTIDE SEQUENCE [LARGE SCALE GENOMIC DNA]</scope>
    <source>
        <strain evidence="1 2">DSM 24979</strain>
    </source>
</reference>
<dbReference type="EMBL" id="SLUL01000004">
    <property type="protein sequence ID" value="TCL51089.1"/>
    <property type="molecule type" value="Genomic_DNA"/>
</dbReference>
<evidence type="ECO:0000313" key="1">
    <source>
        <dbReference type="EMBL" id="TCL51089.1"/>
    </source>
</evidence>
<name>A0A4R1QNI4_9BACL</name>
<dbReference type="Proteomes" id="UP000295658">
    <property type="component" value="Unassembled WGS sequence"/>
</dbReference>
<dbReference type="RefSeq" id="WP_132947849.1">
    <property type="nucleotide sequence ID" value="NZ_SLUL01000004.1"/>
</dbReference>
<proteinExistence type="predicted"/>
<comment type="caution">
    <text evidence="1">The sequence shown here is derived from an EMBL/GenBank/DDBJ whole genome shotgun (WGS) entry which is preliminary data.</text>
</comment>